<dbReference type="InterPro" id="IPR025736">
    <property type="entry name" value="PucR_C-HTH_dom"/>
</dbReference>
<dbReference type="Pfam" id="PF17853">
    <property type="entry name" value="GGDEF_2"/>
    <property type="match status" value="1"/>
</dbReference>
<dbReference type="InterPro" id="IPR041522">
    <property type="entry name" value="CdaR_GGDEF"/>
</dbReference>
<evidence type="ECO:0000259" key="3">
    <source>
        <dbReference type="Pfam" id="PF17853"/>
    </source>
</evidence>
<name>A0A2A9CS24_9ACTN</name>
<dbReference type="GO" id="GO:0003677">
    <property type="term" value="F:DNA binding"/>
    <property type="evidence" value="ECO:0007669"/>
    <property type="project" value="UniProtKB-KW"/>
</dbReference>
<comment type="similarity">
    <text evidence="1">Belongs to the CdaR family.</text>
</comment>
<dbReference type="AlphaFoldDB" id="A0A2A9CS24"/>
<dbReference type="InterPro" id="IPR051448">
    <property type="entry name" value="CdaR-like_regulators"/>
</dbReference>
<dbReference type="InterPro" id="IPR042070">
    <property type="entry name" value="PucR_C-HTH_sf"/>
</dbReference>
<dbReference type="Pfam" id="PF13556">
    <property type="entry name" value="HTH_30"/>
    <property type="match status" value="1"/>
</dbReference>
<protein>
    <submittedName>
        <fullName evidence="4">DNA-binding PucR family transcriptional regulator</fullName>
    </submittedName>
</protein>
<sequence length="392" mass="41504">MTATDQSWWPAPEARAASARELGAEAAGLTTRALARIAAEHPWFGELDAEHRSWITVVARAGIDGFISWFASGGEGADPSAAFDAAPRALARRIALNQTVDLVRSTIETVEERIATMPESEQLPLRIGILRYSREIAFAAAKVYARAAEARGAWDARLEAMVVDAVLRGDADEAVVSRASTLGWLATPDIAVAIGTAPADPVRAVEAIRAVAQAESLDVLAAPQGDRLVVVLGGRLASTTELVATVAAFVDQFGPGQVVVGPVVHSLGEAVSSARAALSGLRSASAWPQAPRPVAARDLLPERALAGDGHARRALSTELYHPLADAGDLIDTLAVYFESNSSIEATARALFVHPNTVRYRLRRIQDITGYSPSESRDAYALRLALTLGRLLG</sequence>
<dbReference type="Gene3D" id="1.10.10.2840">
    <property type="entry name" value="PucR C-terminal helix-turn-helix domain"/>
    <property type="match status" value="1"/>
</dbReference>
<keyword evidence="4" id="KW-0238">DNA-binding</keyword>
<evidence type="ECO:0000313" key="5">
    <source>
        <dbReference type="Proteomes" id="UP000226079"/>
    </source>
</evidence>
<organism evidence="4 5">
    <name type="scientific">Propionicimonas paludicola</name>
    <dbReference type="NCBI Taxonomy" id="185243"/>
    <lineage>
        <taxon>Bacteria</taxon>
        <taxon>Bacillati</taxon>
        <taxon>Actinomycetota</taxon>
        <taxon>Actinomycetes</taxon>
        <taxon>Propionibacteriales</taxon>
        <taxon>Nocardioidaceae</taxon>
        <taxon>Propionicimonas</taxon>
    </lineage>
</organism>
<reference evidence="4 5" key="1">
    <citation type="submission" date="2017-10" db="EMBL/GenBank/DDBJ databases">
        <title>Sequencing the genomes of 1000 actinobacteria strains.</title>
        <authorList>
            <person name="Klenk H.-P."/>
        </authorList>
    </citation>
    <scope>NUCLEOTIDE SEQUENCE [LARGE SCALE GENOMIC DNA]</scope>
    <source>
        <strain evidence="4 5">DSM 15597</strain>
    </source>
</reference>
<dbReference type="PANTHER" id="PTHR33744:SF7">
    <property type="entry name" value="PUCR FAMILY TRANSCRIPTIONAL REGULATOR"/>
    <property type="match status" value="1"/>
</dbReference>
<accession>A0A2A9CS24</accession>
<keyword evidence="5" id="KW-1185">Reference proteome</keyword>
<evidence type="ECO:0000259" key="2">
    <source>
        <dbReference type="Pfam" id="PF13556"/>
    </source>
</evidence>
<feature type="domain" description="PucR C-terminal helix-turn-helix" evidence="2">
    <location>
        <begin position="329"/>
        <end position="386"/>
    </location>
</feature>
<dbReference type="RefSeq" id="WP_098459890.1">
    <property type="nucleotide sequence ID" value="NZ_PDJC01000001.1"/>
</dbReference>
<dbReference type="OrthoDB" id="3246591at2"/>
<gene>
    <name evidence="4" type="ORF">ATK74_0874</name>
</gene>
<dbReference type="Proteomes" id="UP000226079">
    <property type="component" value="Unassembled WGS sequence"/>
</dbReference>
<comment type="caution">
    <text evidence="4">The sequence shown here is derived from an EMBL/GenBank/DDBJ whole genome shotgun (WGS) entry which is preliminary data.</text>
</comment>
<proteinExistence type="inferred from homology"/>
<feature type="domain" description="CdaR GGDEF-like" evidence="3">
    <location>
        <begin position="168"/>
        <end position="282"/>
    </location>
</feature>
<evidence type="ECO:0000313" key="4">
    <source>
        <dbReference type="EMBL" id="PFG16339.1"/>
    </source>
</evidence>
<dbReference type="PANTHER" id="PTHR33744">
    <property type="entry name" value="CARBOHYDRATE DIACID REGULATOR"/>
    <property type="match status" value="1"/>
</dbReference>
<dbReference type="EMBL" id="PDJC01000001">
    <property type="protein sequence ID" value="PFG16339.1"/>
    <property type="molecule type" value="Genomic_DNA"/>
</dbReference>
<evidence type="ECO:0000256" key="1">
    <source>
        <dbReference type="ARBA" id="ARBA00006754"/>
    </source>
</evidence>